<dbReference type="GO" id="GO:0005829">
    <property type="term" value="C:cytosol"/>
    <property type="evidence" value="ECO:0007669"/>
    <property type="project" value="GOC"/>
</dbReference>
<dbReference type="GO" id="GO:0006897">
    <property type="term" value="P:endocytosis"/>
    <property type="evidence" value="ECO:0007669"/>
    <property type="project" value="TreeGrafter"/>
</dbReference>
<organism evidence="4 5">
    <name type="scientific">Desmophyllum pertusum</name>
    <dbReference type="NCBI Taxonomy" id="174260"/>
    <lineage>
        <taxon>Eukaryota</taxon>
        <taxon>Metazoa</taxon>
        <taxon>Cnidaria</taxon>
        <taxon>Anthozoa</taxon>
        <taxon>Hexacorallia</taxon>
        <taxon>Scleractinia</taxon>
        <taxon>Caryophylliina</taxon>
        <taxon>Caryophylliidae</taxon>
        <taxon>Desmophyllum</taxon>
    </lineage>
</organism>
<feature type="region of interest" description="Disordered" evidence="3">
    <location>
        <begin position="1642"/>
        <end position="1662"/>
    </location>
</feature>
<dbReference type="InterPro" id="IPR040108">
    <property type="entry name" value="Laa1/Sip1/HEATR5"/>
</dbReference>
<comment type="caution">
    <text evidence="4">The sequence shown here is derived from an EMBL/GenBank/DDBJ whole genome shotgun (WGS) entry which is preliminary data.</text>
</comment>
<evidence type="ECO:0000256" key="1">
    <source>
        <dbReference type="ARBA" id="ARBA00008304"/>
    </source>
</evidence>
<feature type="compositionally biased region" description="Basic and acidic residues" evidence="3">
    <location>
        <begin position="1217"/>
        <end position="1226"/>
    </location>
</feature>
<dbReference type="EMBL" id="MU826831">
    <property type="protein sequence ID" value="KAJ7373344.1"/>
    <property type="molecule type" value="Genomic_DNA"/>
</dbReference>
<sequence length="2044" mass="221617">MDFDTPSLVYNEEEYGRTPQNQKAIFIYEWLRNLEDNITTVKKTQVKSSQQKLEEQLSKHLTEILGPPTRQLLAKCYSLLYSVGSTMTLYETVNKCSDTIKSKDESQSYLPVKLTAVTCIGAIYDKLGRMAGGSFQETVQTLIKAMKNAESQGRCEIMLSLERVLGGLGSNGAVLHRDIYKVVRGALTDRSMSVRCAAAKCALELMKHANFLYTSELESVMSTCFRSLEGSNYDVRVCVAQLIGTLMAMTQQIPSAAASKNKKTCSLEEVFSSMSGGFLRGGVGFLKGSGGELLKSIAPREVRVGVTQAYVIFFTEMGGVWVQRNISLILKHVLELLSSPKATQSHVDAVYSRRCISFILRAVLGRLLGEPAQLDAAKELCNLITKQMSMVNEAVHSAADGSNSASVIQGMDDVISTQHVLVCALQELGCLVQGLSTTAMTLIQENLLDHVLSVLLHPAPAAQLLAAWCLRCITVAAPSQATPLIDRCINRISSLKSSGEAVGGYAHTLAALVGGVHQCPLGIPHAKGKAVFNVADELLKTANQNPRLALHKAKAGWILLGALMTLGPSVTKHHLPQMLALWANAFPKTVKEFEQEKNRGDAYTWHVTLECRAGALCSMASFCTNCSVLLNDDLIRRLLVTTDACLAMLPSLPQIIKQHGNHLKASAAIVRLRLYSVLVLLPPKFYEGSFHSLLRGLVAEFTLAENPAMTTTSLLRTVCHKDDSILLGSWLQETDHKFVEEQLQTNSASGSGSLEHDPSCIFERCPEGEDVPGPLPLGVAVIDGAIKLFGTVFPFVAQKHRSQLLAHFAECIRQAKSSRQQAIQTNILTAFLFSLKGIAESKTGVGDEDVRNTAVNLVMGAVTNPDPIVRCAAGEALGRIAQAVGSPVLTSNITQKVFDHLKAARDAVSRTGYSVALGCIHRYVGGMASGHHLNSSVSILLALAQDNSSSLVQVWALHALALIADCGGPMFRSYVNPTLEQVVNLVLTVPSAITEVHQCLGKCLAALITSIGPELQGTSKSIRDLRLSCVVSCAIMQNHADSLVQAEAINCLQQLHVFAPSHINLGTVVRKLCVNLSSPHLLLRRATVACLRQLSQREAKEVCEYASAAGEELNKRQQSSYAVVIGDKGLEGALFGMLDTETDSRLRSDIHDTLNSMLQTLAAHDLTHWLGLCRDVLSASKSSKGGKGGDVQNRQEEADEAGEGDEGGGMTAGEAPEETHPKVDPRWPTRVFATGCIKKIIMVCQSRHSHFDLALARQSRQETGEDFLVMHLQELVRMVFIAATAICDQLKLEGLSTLQDVVNMFASVSDPDYPGHVILEQFQAQVGAALRPAFASDMPSDVTAMACEVCSAWIASGIARDLNDVRRIQQLLVTKLSKVGLAKDSSLQLYNEAATTMEKLAVLKAWAEVYIVAMKQQDSPSPVNGGDDDLSEPVGSLLELVEPELKSLSKYWLGALKDHALLALPAEYASQLPPQGGMFYSPDSMEQARPHYQSCWPSIVHAASLWLNNGGFESTKHDMEQGISNESLDTSNGTMVTTAKTPTEVNTDYFHLLVGICMESLCSSRATQPNSTVSACLNAFYSLLDSQWARTLIGNEQILGVEMLSVLHRVLLTRDSLDIHLAAMRVVRQIVKAAQESLNGKQAAVSTHSDTSADVDCREGEDDLTPGRSLVFGVMEICMCVLTKQLPNLLPSSAASSQQPVMLVTIGSGFRSLTEESSKLISEAVSILPCVPCLCTPEASVNVLPSVLYLLTCALREVASIKDSSSQKTVSASLQALKQLTTSPFTQHSKCSKDWIDLLQSALATVLSDAKANTESTTTLSESPTMDDSVAMLTLAIFILSAPKQVVLASDLQQQCINVFTRCIRSTIQIQLKTLQTLESVFQCREHSVAYPFINALAPHIVMVLNEMCVNKPTSDDQLTVALAAIKILENLVERTDDHLKVHMLGLLVPILISLLSDSANLPKGDKITKNLHEKALQKLMQIGPKYPEPFRTIISSAPDLKTRLEGAVRANQASAKPKQPAVQPKVAPTQPSIKLRMDFSNYK</sequence>
<dbReference type="InterPro" id="IPR021133">
    <property type="entry name" value="HEAT_type_2"/>
</dbReference>
<dbReference type="PANTHER" id="PTHR21663">
    <property type="entry name" value="HYPOTHETICAL HEAT DOMAIN-CONTAINING"/>
    <property type="match status" value="1"/>
</dbReference>
<dbReference type="Gene3D" id="1.25.10.10">
    <property type="entry name" value="Leucine-rich Repeat Variant"/>
    <property type="match status" value="3"/>
</dbReference>
<gene>
    <name evidence="4" type="primary">HEATR5B_1</name>
    <name evidence="4" type="ORF">OS493_012936</name>
</gene>
<dbReference type="SUPFAM" id="SSF48371">
    <property type="entry name" value="ARM repeat"/>
    <property type="match status" value="2"/>
</dbReference>
<dbReference type="PROSITE" id="PS50077">
    <property type="entry name" value="HEAT_REPEAT"/>
    <property type="match status" value="1"/>
</dbReference>
<feature type="compositionally biased region" description="Acidic residues" evidence="3">
    <location>
        <begin position="1197"/>
        <end position="1206"/>
    </location>
</feature>
<dbReference type="InterPro" id="IPR011989">
    <property type="entry name" value="ARM-like"/>
</dbReference>
<feature type="repeat" description="HEAT" evidence="2">
    <location>
        <begin position="854"/>
        <end position="892"/>
    </location>
</feature>
<dbReference type="GO" id="GO:0016020">
    <property type="term" value="C:membrane"/>
    <property type="evidence" value="ECO:0007669"/>
    <property type="project" value="TreeGrafter"/>
</dbReference>
<comment type="similarity">
    <text evidence="1">Belongs to the HEATR5 family.</text>
</comment>
<evidence type="ECO:0000256" key="2">
    <source>
        <dbReference type="PROSITE-ProRule" id="PRU00103"/>
    </source>
</evidence>
<evidence type="ECO:0000313" key="4">
    <source>
        <dbReference type="EMBL" id="KAJ7373344.1"/>
    </source>
</evidence>
<accession>A0A9W9Z4T0</accession>
<proteinExistence type="inferred from homology"/>
<dbReference type="GO" id="GO:0005794">
    <property type="term" value="C:Golgi apparatus"/>
    <property type="evidence" value="ECO:0007669"/>
    <property type="project" value="TreeGrafter"/>
</dbReference>
<evidence type="ECO:0000256" key="3">
    <source>
        <dbReference type="SAM" id="MobiDB-lite"/>
    </source>
</evidence>
<name>A0A9W9Z4T0_9CNID</name>
<dbReference type="FunFam" id="1.25.10.10:FF:000138">
    <property type="entry name" value="Putative HEAT repeat-containing protein 5B"/>
    <property type="match status" value="1"/>
</dbReference>
<dbReference type="GO" id="GO:0030139">
    <property type="term" value="C:endocytic vesicle"/>
    <property type="evidence" value="ECO:0007669"/>
    <property type="project" value="TreeGrafter"/>
</dbReference>
<dbReference type="GO" id="GO:0042147">
    <property type="term" value="P:retrograde transport, endosome to Golgi"/>
    <property type="evidence" value="ECO:0007669"/>
    <property type="project" value="TreeGrafter"/>
</dbReference>
<dbReference type="InterPro" id="IPR016024">
    <property type="entry name" value="ARM-type_fold"/>
</dbReference>
<feature type="region of interest" description="Disordered" evidence="3">
    <location>
        <begin position="2012"/>
        <end position="2033"/>
    </location>
</feature>
<dbReference type="OrthoDB" id="192608at2759"/>
<dbReference type="Pfam" id="PF20210">
    <property type="entry name" value="Laa1_Sip1_HTR5"/>
    <property type="match status" value="1"/>
</dbReference>
<evidence type="ECO:0000313" key="5">
    <source>
        <dbReference type="Proteomes" id="UP001163046"/>
    </source>
</evidence>
<protein>
    <submittedName>
        <fullName evidence="4">HEAT repeat-containing protein 5B</fullName>
    </submittedName>
</protein>
<dbReference type="GO" id="GO:0008104">
    <property type="term" value="P:intracellular protein localization"/>
    <property type="evidence" value="ECO:0007669"/>
    <property type="project" value="TreeGrafter"/>
</dbReference>
<dbReference type="InterPro" id="IPR046837">
    <property type="entry name" value="Laa1/Sip1/HEATR5-like_HEAT"/>
</dbReference>
<dbReference type="Proteomes" id="UP001163046">
    <property type="component" value="Unassembled WGS sequence"/>
</dbReference>
<feature type="region of interest" description="Disordered" evidence="3">
    <location>
        <begin position="1181"/>
        <end position="1226"/>
    </location>
</feature>
<dbReference type="PANTHER" id="PTHR21663:SF0">
    <property type="entry name" value="HEAT REPEAT-CONTAINING PROTEIN 5B"/>
    <property type="match status" value="1"/>
</dbReference>
<keyword evidence="5" id="KW-1185">Reference proteome</keyword>
<dbReference type="Pfam" id="PF25468">
    <property type="entry name" value="HEAT_HEATR5A"/>
    <property type="match status" value="1"/>
</dbReference>
<reference evidence="4" key="1">
    <citation type="submission" date="2023-01" db="EMBL/GenBank/DDBJ databases">
        <title>Genome assembly of the deep-sea coral Lophelia pertusa.</title>
        <authorList>
            <person name="Herrera S."/>
            <person name="Cordes E."/>
        </authorList>
    </citation>
    <scope>NUCLEOTIDE SEQUENCE</scope>
    <source>
        <strain evidence="4">USNM1676648</strain>
        <tissue evidence="4">Polyp</tissue>
    </source>
</reference>
<feature type="compositionally biased region" description="Polar residues" evidence="3">
    <location>
        <begin position="1642"/>
        <end position="1652"/>
    </location>
</feature>